<dbReference type="EMBL" id="JAUJRV010000046">
    <property type="protein sequence ID" value="MDN7799436.1"/>
    <property type="molecule type" value="Genomic_DNA"/>
</dbReference>
<evidence type="ECO:0000313" key="2">
    <source>
        <dbReference type="Proteomes" id="UP001171620"/>
    </source>
</evidence>
<protein>
    <submittedName>
        <fullName evidence="1">Uncharacterized protein</fullName>
    </submittedName>
</protein>
<organism evidence="1 2">
    <name type="scientific">Burkholderia vietnamiensis</name>
    <dbReference type="NCBI Taxonomy" id="60552"/>
    <lineage>
        <taxon>Bacteria</taxon>
        <taxon>Pseudomonadati</taxon>
        <taxon>Pseudomonadota</taxon>
        <taxon>Betaproteobacteria</taxon>
        <taxon>Burkholderiales</taxon>
        <taxon>Burkholderiaceae</taxon>
        <taxon>Burkholderia</taxon>
        <taxon>Burkholderia cepacia complex</taxon>
    </lineage>
</organism>
<gene>
    <name evidence="1" type="ORF">QZM33_31345</name>
</gene>
<accession>A0AAW7T7Y3</accession>
<name>A0AAW7T7Y3_BURVI</name>
<dbReference type="RefSeq" id="WP_147329587.1">
    <property type="nucleotide sequence ID" value="NZ_JAUJRV010000046.1"/>
</dbReference>
<proteinExistence type="predicted"/>
<evidence type="ECO:0000313" key="1">
    <source>
        <dbReference type="EMBL" id="MDN7799436.1"/>
    </source>
</evidence>
<reference evidence="1" key="1">
    <citation type="submission" date="2023-07" db="EMBL/GenBank/DDBJ databases">
        <title>A collection of bacterial strains from the Burkholderia cepacia Research Laboratory and Repository.</title>
        <authorList>
            <person name="Lipuma J."/>
            <person name="Spilker T."/>
            <person name="Caverly L."/>
        </authorList>
    </citation>
    <scope>NUCLEOTIDE SEQUENCE</scope>
    <source>
        <strain evidence="1">AU44268</strain>
    </source>
</reference>
<sequence>MSGFRDDLRQRIEELQNDGPGREWLVQTADGQVVFRCHSHEEAMNARALVVRLPRQDVLGLKISTANVNPDYIERTGLKSADSRFCDWALLQLGRVSIATSPGDSDQRFAVTGDGGQTAQGRTLAAALFGLVQLCSVKDADSSAEFNQFDKL</sequence>
<dbReference type="Proteomes" id="UP001171620">
    <property type="component" value="Unassembled WGS sequence"/>
</dbReference>
<comment type="caution">
    <text evidence="1">The sequence shown here is derived from an EMBL/GenBank/DDBJ whole genome shotgun (WGS) entry which is preliminary data.</text>
</comment>
<dbReference type="AlphaFoldDB" id="A0AAW7T7Y3"/>